<reference evidence="12" key="1">
    <citation type="journal article" date="2017" name="Nat. Commun.">
        <title>The asparagus genome sheds light on the origin and evolution of a young Y chromosome.</title>
        <authorList>
            <person name="Harkess A."/>
            <person name="Zhou J."/>
            <person name="Xu C."/>
            <person name="Bowers J.E."/>
            <person name="Van der Hulst R."/>
            <person name="Ayyampalayam S."/>
            <person name="Mercati F."/>
            <person name="Riccardi P."/>
            <person name="McKain M.R."/>
            <person name="Kakrana A."/>
            <person name="Tang H."/>
            <person name="Ray J."/>
            <person name="Groenendijk J."/>
            <person name="Arikit S."/>
            <person name="Mathioni S.M."/>
            <person name="Nakano M."/>
            <person name="Shan H."/>
            <person name="Telgmann-Rauber A."/>
            <person name="Kanno A."/>
            <person name="Yue Z."/>
            <person name="Chen H."/>
            <person name="Li W."/>
            <person name="Chen Y."/>
            <person name="Xu X."/>
            <person name="Zhang Y."/>
            <person name="Luo S."/>
            <person name="Chen H."/>
            <person name="Gao J."/>
            <person name="Mao Z."/>
            <person name="Pires J.C."/>
            <person name="Luo M."/>
            <person name="Kudrna D."/>
            <person name="Wing R.A."/>
            <person name="Meyers B.C."/>
            <person name="Yi K."/>
            <person name="Kong H."/>
            <person name="Lavrijsen P."/>
            <person name="Sunseri F."/>
            <person name="Falavigna A."/>
            <person name="Ye Y."/>
            <person name="Leebens-Mack J.H."/>
            <person name="Chen G."/>
        </authorList>
    </citation>
    <scope>NUCLEOTIDE SEQUENCE [LARGE SCALE GENOMIC DNA]</scope>
    <source>
        <strain evidence="12">cv. DH0086</strain>
    </source>
</reference>
<evidence type="ECO:0000256" key="1">
    <source>
        <dbReference type="ARBA" id="ARBA00022614"/>
    </source>
</evidence>
<dbReference type="GO" id="GO:0004672">
    <property type="term" value="F:protein kinase activity"/>
    <property type="evidence" value="ECO:0007669"/>
    <property type="project" value="InterPro"/>
</dbReference>
<keyword evidence="5 9" id="KW-1133">Transmembrane helix</keyword>
<evidence type="ECO:0000256" key="8">
    <source>
        <dbReference type="SAM" id="MobiDB-lite"/>
    </source>
</evidence>
<dbReference type="Gramene" id="ONK69063">
    <property type="protein sequence ID" value="ONK69063"/>
    <property type="gene ID" value="A4U43_C05F18900"/>
</dbReference>
<keyword evidence="3" id="KW-0732">Signal</keyword>
<dbReference type="PANTHER" id="PTHR46084">
    <property type="entry name" value="PROTEIN MALE DISCOVERER 2"/>
    <property type="match status" value="1"/>
</dbReference>
<dbReference type="Gene3D" id="3.80.10.10">
    <property type="entry name" value="Ribonuclease Inhibitor"/>
    <property type="match status" value="1"/>
</dbReference>
<dbReference type="OrthoDB" id="291737at2759"/>
<accession>A0A5P1ETR6</accession>
<dbReference type="Pfam" id="PF07714">
    <property type="entry name" value="PK_Tyr_Ser-Thr"/>
    <property type="match status" value="1"/>
</dbReference>
<dbReference type="FunFam" id="3.30.200.20:FF:000489">
    <property type="entry name" value="Inactive receptor-like serine/threonine-protein kinase"/>
    <property type="match status" value="1"/>
</dbReference>
<evidence type="ECO:0000256" key="6">
    <source>
        <dbReference type="ARBA" id="ARBA00023136"/>
    </source>
</evidence>
<dbReference type="Pfam" id="PF08263">
    <property type="entry name" value="LRRNT_2"/>
    <property type="match status" value="1"/>
</dbReference>
<dbReference type="InterPro" id="IPR013210">
    <property type="entry name" value="LRR_N_plant-typ"/>
</dbReference>
<dbReference type="PROSITE" id="PS50011">
    <property type="entry name" value="PROTEIN_KINASE_DOM"/>
    <property type="match status" value="1"/>
</dbReference>
<protein>
    <recommendedName>
        <fullName evidence="10">Protein kinase domain-containing protein</fullName>
    </recommendedName>
</protein>
<dbReference type="InterPro" id="IPR000719">
    <property type="entry name" value="Prot_kinase_dom"/>
</dbReference>
<dbReference type="InterPro" id="IPR001245">
    <property type="entry name" value="Ser-Thr/Tyr_kinase_cat_dom"/>
</dbReference>
<dbReference type="SUPFAM" id="SSF56112">
    <property type="entry name" value="Protein kinase-like (PK-like)"/>
    <property type="match status" value="1"/>
</dbReference>
<dbReference type="SUPFAM" id="SSF52058">
    <property type="entry name" value="L domain-like"/>
    <property type="match status" value="1"/>
</dbReference>
<keyword evidence="4" id="KW-0677">Repeat</keyword>
<dbReference type="PANTHER" id="PTHR46084:SF1">
    <property type="entry name" value="PROTEIN MALE DISCOVERER 2"/>
    <property type="match status" value="1"/>
</dbReference>
<evidence type="ECO:0000259" key="10">
    <source>
        <dbReference type="PROSITE" id="PS50011"/>
    </source>
</evidence>
<sequence length="669" mass="74167">MRERWIRFGFCAAALFFLHCQIYGCFSLNLEGLALLEFRSGVEIDPHGVFENWNPNDDEPCNWSGVRCIDGKVETLYLNELSLGGVLAPEIGLLSHLKALILHRNNFTGVIPKEIGRLTMLELLDLRGNNLNGTIPRELGDMLSLKCLLLCGNKFGGGISWIEKLDVVSDLKCNSDFSCKMANEIGCANRKVGHWSNIISDFPNYHGEHGDNLLSNSLNHILNRCVHVTNTVRRQLLQETSNLPAVPVGNPPVQEFAEVPSVGSGSFPAVPSSKDGNGGREPSRWTMPANPPDSSPSGQSLEDNNYSSKRLGIWVYILIAVGAVFLVLAAIILLACCRRKGGPVGPWKTGLSGQLQKAFVTGVPKLNRAELEAACEDFSNIITSFPTCTLFKGTLSSGVEIGVVSTTVKSAMDWSERSELCFRKKIDTLSRVNHKNFVNLLGYCEENEPFMRMMVLEYSPNGTLFDHLHVKEYEHLEWSARMRVIMGMGYCLQYMHHELNPPVTLSDLRSDAVFITDDFAAKIVDISLFNESKKIASGVDSQDTSKLLDTDTESNVYSFGMLMLEVISGKFPYSEEEGSIVDWGAPYLEDEINFRSMVDPALKAANDNELETVCGIIRKCLCHDPRKRPTMREVMASLKEVLGISAEAATPRLSPLWWAELEILSVEAS</sequence>
<dbReference type="InterPro" id="IPR032675">
    <property type="entry name" value="LRR_dom_sf"/>
</dbReference>
<evidence type="ECO:0000256" key="7">
    <source>
        <dbReference type="ARBA" id="ARBA00046288"/>
    </source>
</evidence>
<comment type="subcellular location">
    <subcellularLocation>
        <location evidence="7">Endomembrane system</location>
        <topology evidence="7">Single-pass type I membrane protein</topology>
    </subcellularLocation>
</comment>
<evidence type="ECO:0000256" key="4">
    <source>
        <dbReference type="ARBA" id="ARBA00022737"/>
    </source>
</evidence>
<dbReference type="Proteomes" id="UP000243459">
    <property type="component" value="Chromosome 5"/>
</dbReference>
<dbReference type="Pfam" id="PF00560">
    <property type="entry name" value="LRR_1"/>
    <property type="match status" value="2"/>
</dbReference>
<evidence type="ECO:0000313" key="11">
    <source>
        <dbReference type="EMBL" id="ONK69063.1"/>
    </source>
</evidence>
<feature type="transmembrane region" description="Helical" evidence="9">
    <location>
        <begin position="313"/>
        <end position="336"/>
    </location>
</feature>
<evidence type="ECO:0000256" key="9">
    <source>
        <dbReference type="SAM" id="Phobius"/>
    </source>
</evidence>
<dbReference type="AlphaFoldDB" id="A0A5P1ETR6"/>
<dbReference type="OMA" id="HMHHELN"/>
<dbReference type="Gene3D" id="1.10.510.10">
    <property type="entry name" value="Transferase(Phosphotransferase) domain 1"/>
    <property type="match status" value="1"/>
</dbReference>
<keyword evidence="1" id="KW-0433">Leucine-rich repeat</keyword>
<evidence type="ECO:0000256" key="3">
    <source>
        <dbReference type="ARBA" id="ARBA00022729"/>
    </source>
</evidence>
<name>A0A5P1ETR6_ASPOF</name>
<keyword evidence="6 9" id="KW-0472">Membrane</keyword>
<dbReference type="EMBL" id="CM007385">
    <property type="protein sequence ID" value="ONK69063.1"/>
    <property type="molecule type" value="Genomic_DNA"/>
</dbReference>
<evidence type="ECO:0000256" key="2">
    <source>
        <dbReference type="ARBA" id="ARBA00022692"/>
    </source>
</evidence>
<organism evidence="11 12">
    <name type="scientific">Asparagus officinalis</name>
    <name type="common">Garden asparagus</name>
    <dbReference type="NCBI Taxonomy" id="4686"/>
    <lineage>
        <taxon>Eukaryota</taxon>
        <taxon>Viridiplantae</taxon>
        <taxon>Streptophyta</taxon>
        <taxon>Embryophyta</taxon>
        <taxon>Tracheophyta</taxon>
        <taxon>Spermatophyta</taxon>
        <taxon>Magnoliopsida</taxon>
        <taxon>Liliopsida</taxon>
        <taxon>Asparagales</taxon>
        <taxon>Asparagaceae</taxon>
        <taxon>Asparagoideae</taxon>
        <taxon>Asparagus</taxon>
    </lineage>
</organism>
<feature type="region of interest" description="Disordered" evidence="8">
    <location>
        <begin position="264"/>
        <end position="302"/>
    </location>
</feature>
<dbReference type="InterPro" id="IPR011009">
    <property type="entry name" value="Kinase-like_dom_sf"/>
</dbReference>
<dbReference type="GO" id="GO:0012505">
    <property type="term" value="C:endomembrane system"/>
    <property type="evidence" value="ECO:0007669"/>
    <property type="project" value="UniProtKB-SubCell"/>
</dbReference>
<evidence type="ECO:0000256" key="5">
    <source>
        <dbReference type="ARBA" id="ARBA00022989"/>
    </source>
</evidence>
<keyword evidence="12" id="KW-1185">Reference proteome</keyword>
<dbReference type="Gene3D" id="3.30.200.20">
    <property type="entry name" value="Phosphorylase Kinase, domain 1"/>
    <property type="match status" value="1"/>
</dbReference>
<keyword evidence="2 9" id="KW-0812">Transmembrane</keyword>
<gene>
    <name evidence="11" type="ORF">A4U43_C05F18900</name>
</gene>
<feature type="domain" description="Protein kinase" evidence="10">
    <location>
        <begin position="256"/>
        <end position="642"/>
    </location>
</feature>
<evidence type="ECO:0000313" key="12">
    <source>
        <dbReference type="Proteomes" id="UP000243459"/>
    </source>
</evidence>
<proteinExistence type="predicted"/>
<dbReference type="InterPro" id="IPR001611">
    <property type="entry name" value="Leu-rich_rpt"/>
</dbReference>
<dbReference type="GO" id="GO:0005524">
    <property type="term" value="F:ATP binding"/>
    <property type="evidence" value="ECO:0007669"/>
    <property type="project" value="InterPro"/>
</dbReference>
<dbReference type="FunFam" id="3.80.10.10:FF:000129">
    <property type="entry name" value="Leucine-rich repeat receptor-like kinase"/>
    <property type="match status" value="1"/>
</dbReference>